<gene>
    <name evidence="2" type="ORF">ACFQRG_08055</name>
</gene>
<feature type="domain" description="Serine aminopeptidase S33" evidence="1">
    <location>
        <begin position="22"/>
        <end position="131"/>
    </location>
</feature>
<dbReference type="InterPro" id="IPR022742">
    <property type="entry name" value="Hydrolase_4"/>
</dbReference>
<dbReference type="EMBL" id="JBHTCO010000005">
    <property type="protein sequence ID" value="MFC7392939.1"/>
    <property type="molecule type" value="Genomic_DNA"/>
</dbReference>
<accession>A0ABW2PUY1</accession>
<dbReference type="PANTHER" id="PTHR42886:SF29">
    <property type="entry name" value="PUMMELIG, ISOFORM A"/>
    <property type="match status" value="1"/>
</dbReference>
<dbReference type="Gene3D" id="3.40.50.1820">
    <property type="entry name" value="alpha/beta hydrolase"/>
    <property type="match status" value="1"/>
</dbReference>
<reference evidence="3" key="1">
    <citation type="journal article" date="2019" name="Int. J. Syst. Evol. Microbiol.">
        <title>The Global Catalogue of Microorganisms (GCM) 10K type strain sequencing project: providing services to taxonomists for standard genome sequencing and annotation.</title>
        <authorList>
            <consortium name="The Broad Institute Genomics Platform"/>
            <consortium name="The Broad Institute Genome Sequencing Center for Infectious Disease"/>
            <person name="Wu L."/>
            <person name="Ma J."/>
        </authorList>
    </citation>
    <scope>NUCLEOTIDE SEQUENCE [LARGE SCALE GENOMIC DNA]</scope>
    <source>
        <strain evidence="3">CGMCC 1.16305</strain>
    </source>
</reference>
<evidence type="ECO:0000313" key="3">
    <source>
        <dbReference type="Proteomes" id="UP001596505"/>
    </source>
</evidence>
<dbReference type="PANTHER" id="PTHR42886">
    <property type="entry name" value="RE40534P-RELATED"/>
    <property type="match status" value="1"/>
</dbReference>
<evidence type="ECO:0000313" key="2">
    <source>
        <dbReference type="EMBL" id="MFC7392939.1"/>
    </source>
</evidence>
<dbReference type="Pfam" id="PF12146">
    <property type="entry name" value="Hydrolase_4"/>
    <property type="match status" value="1"/>
</dbReference>
<sequence length="237" mass="26910">MERVAFKNSRNKTLIGHLFSSESKAIIIMVHGFTSDKFSKGRFDILAKAFNESGFDALTFDFSGCGESDNDSLTADKGIDDLNSAISFVMSRGYQKIALYGHSLGSLICLKCYTSKIITMVLSGALTDAMKYNWHEYFSREQMRELKEKGCITIRRDDKLRRNILVDKQMLKAFEEINQKELLEQVACPVLMIHGNDKNDEEECLLLQRSIKGMQYLPEESKLEIIDGANHSFLGHL</sequence>
<protein>
    <submittedName>
        <fullName evidence="2">Alpha/beta hydrolase</fullName>
    </submittedName>
</protein>
<dbReference type="Proteomes" id="UP001596505">
    <property type="component" value="Unassembled WGS sequence"/>
</dbReference>
<dbReference type="RefSeq" id="WP_380965351.1">
    <property type="nucleotide sequence ID" value="NZ_JBHTCO010000005.1"/>
</dbReference>
<organism evidence="2 3">
    <name type="scientific">Scopulibacillus cellulosilyticus</name>
    <dbReference type="NCBI Taxonomy" id="2665665"/>
    <lineage>
        <taxon>Bacteria</taxon>
        <taxon>Bacillati</taxon>
        <taxon>Bacillota</taxon>
        <taxon>Bacilli</taxon>
        <taxon>Bacillales</taxon>
        <taxon>Sporolactobacillaceae</taxon>
        <taxon>Scopulibacillus</taxon>
    </lineage>
</organism>
<proteinExistence type="predicted"/>
<dbReference type="InterPro" id="IPR029058">
    <property type="entry name" value="AB_hydrolase_fold"/>
</dbReference>
<dbReference type="SUPFAM" id="SSF53474">
    <property type="entry name" value="alpha/beta-Hydrolases"/>
    <property type="match status" value="1"/>
</dbReference>
<name>A0ABW2PUY1_9BACL</name>
<evidence type="ECO:0000259" key="1">
    <source>
        <dbReference type="Pfam" id="PF12146"/>
    </source>
</evidence>
<keyword evidence="3" id="KW-1185">Reference proteome</keyword>
<comment type="caution">
    <text evidence="2">The sequence shown here is derived from an EMBL/GenBank/DDBJ whole genome shotgun (WGS) entry which is preliminary data.</text>
</comment>
<dbReference type="GO" id="GO:0016787">
    <property type="term" value="F:hydrolase activity"/>
    <property type="evidence" value="ECO:0007669"/>
    <property type="project" value="UniProtKB-KW"/>
</dbReference>
<keyword evidence="2" id="KW-0378">Hydrolase</keyword>